<accession>A0ABW3CDA1</accession>
<reference evidence="4" key="1">
    <citation type="journal article" date="2019" name="Int. J. Syst. Evol. Microbiol.">
        <title>The Global Catalogue of Microorganisms (GCM) 10K type strain sequencing project: providing services to taxonomists for standard genome sequencing and annotation.</title>
        <authorList>
            <consortium name="The Broad Institute Genomics Platform"/>
            <consortium name="The Broad Institute Genome Sequencing Center for Infectious Disease"/>
            <person name="Wu L."/>
            <person name="Ma J."/>
        </authorList>
    </citation>
    <scope>NUCLEOTIDE SEQUENCE [LARGE SCALE GENOMIC DNA]</scope>
    <source>
        <strain evidence="4">JCM 31696</strain>
    </source>
</reference>
<protein>
    <submittedName>
        <fullName evidence="3">FAD-dependent oxidoreductase</fullName>
    </submittedName>
</protein>
<keyword evidence="4" id="KW-1185">Reference proteome</keyword>
<evidence type="ECO:0000256" key="1">
    <source>
        <dbReference type="SAM" id="Phobius"/>
    </source>
</evidence>
<comment type="caution">
    <text evidence="3">The sequence shown here is derived from an EMBL/GenBank/DDBJ whole genome shotgun (WGS) entry which is preliminary data.</text>
</comment>
<feature type="non-terminal residue" evidence="3">
    <location>
        <position position="60"/>
    </location>
</feature>
<dbReference type="InterPro" id="IPR036188">
    <property type="entry name" value="FAD/NAD-bd_sf"/>
</dbReference>
<evidence type="ECO:0000313" key="4">
    <source>
        <dbReference type="Proteomes" id="UP001597083"/>
    </source>
</evidence>
<evidence type="ECO:0000259" key="2">
    <source>
        <dbReference type="Pfam" id="PF01266"/>
    </source>
</evidence>
<dbReference type="EMBL" id="JBHTIR010001375">
    <property type="protein sequence ID" value="MFD0852471.1"/>
    <property type="molecule type" value="Genomic_DNA"/>
</dbReference>
<gene>
    <name evidence="3" type="ORF">ACFQ07_09570</name>
</gene>
<dbReference type="Gene3D" id="3.50.50.60">
    <property type="entry name" value="FAD/NAD(P)-binding domain"/>
    <property type="match status" value="1"/>
</dbReference>
<feature type="transmembrane region" description="Helical" evidence="1">
    <location>
        <begin position="20"/>
        <end position="39"/>
    </location>
</feature>
<keyword evidence="1" id="KW-1133">Transmembrane helix</keyword>
<feature type="domain" description="FAD dependent oxidoreductase" evidence="2">
    <location>
        <begin position="21"/>
        <end position="60"/>
    </location>
</feature>
<sequence>MAPHVRRCRSRDVTRVPRTAEVVVVGAGIIGLFTAFHLARLGAGRITVLDAGRIGAQASS</sequence>
<proteinExistence type="predicted"/>
<organism evidence="3 4">
    <name type="scientific">Actinomadura adrarensis</name>
    <dbReference type="NCBI Taxonomy" id="1819600"/>
    <lineage>
        <taxon>Bacteria</taxon>
        <taxon>Bacillati</taxon>
        <taxon>Actinomycetota</taxon>
        <taxon>Actinomycetes</taxon>
        <taxon>Streptosporangiales</taxon>
        <taxon>Thermomonosporaceae</taxon>
        <taxon>Actinomadura</taxon>
    </lineage>
</organism>
<name>A0ABW3CDA1_9ACTN</name>
<keyword evidence="1" id="KW-0472">Membrane</keyword>
<dbReference type="Proteomes" id="UP001597083">
    <property type="component" value="Unassembled WGS sequence"/>
</dbReference>
<keyword evidence="1" id="KW-0812">Transmembrane</keyword>
<evidence type="ECO:0000313" key="3">
    <source>
        <dbReference type="EMBL" id="MFD0852471.1"/>
    </source>
</evidence>
<dbReference type="Pfam" id="PF01266">
    <property type="entry name" value="DAO"/>
    <property type="match status" value="1"/>
</dbReference>
<dbReference type="SUPFAM" id="SSF51905">
    <property type="entry name" value="FAD/NAD(P)-binding domain"/>
    <property type="match status" value="1"/>
</dbReference>
<dbReference type="InterPro" id="IPR006076">
    <property type="entry name" value="FAD-dep_OxRdtase"/>
</dbReference>